<organism evidence="9 10">
    <name type="scientific">Quercus rubra</name>
    <name type="common">Northern red oak</name>
    <name type="synonym">Quercus borealis</name>
    <dbReference type="NCBI Taxonomy" id="3512"/>
    <lineage>
        <taxon>Eukaryota</taxon>
        <taxon>Viridiplantae</taxon>
        <taxon>Streptophyta</taxon>
        <taxon>Embryophyta</taxon>
        <taxon>Tracheophyta</taxon>
        <taxon>Spermatophyta</taxon>
        <taxon>Magnoliopsida</taxon>
        <taxon>eudicotyledons</taxon>
        <taxon>Gunneridae</taxon>
        <taxon>Pentapetalae</taxon>
        <taxon>rosids</taxon>
        <taxon>fabids</taxon>
        <taxon>Fagales</taxon>
        <taxon>Fagaceae</taxon>
        <taxon>Quercus</taxon>
    </lineage>
</organism>
<dbReference type="InterPro" id="IPR003591">
    <property type="entry name" value="Leu-rich_rpt_typical-subtyp"/>
</dbReference>
<evidence type="ECO:0000313" key="9">
    <source>
        <dbReference type="EMBL" id="KAK4592357.1"/>
    </source>
</evidence>
<feature type="domain" description="Disease resistance R13L4/SHOC-2-like LRR" evidence="8">
    <location>
        <begin position="415"/>
        <end position="557"/>
    </location>
</feature>
<evidence type="ECO:0000259" key="8">
    <source>
        <dbReference type="Pfam" id="PF23598"/>
    </source>
</evidence>
<evidence type="ECO:0000256" key="2">
    <source>
        <dbReference type="ARBA" id="ARBA00022737"/>
    </source>
</evidence>
<dbReference type="Pfam" id="PF18052">
    <property type="entry name" value="Rx_N"/>
    <property type="match status" value="1"/>
</dbReference>
<dbReference type="InterPro" id="IPR002182">
    <property type="entry name" value="NB-ARC"/>
</dbReference>
<dbReference type="EMBL" id="JAXUIC010000004">
    <property type="protein sequence ID" value="KAK4592357.1"/>
    <property type="molecule type" value="Genomic_DNA"/>
</dbReference>
<dbReference type="Pfam" id="PF00931">
    <property type="entry name" value="NB-ARC"/>
    <property type="match status" value="1"/>
</dbReference>
<dbReference type="PROSITE" id="PS51450">
    <property type="entry name" value="LRR"/>
    <property type="match status" value="1"/>
</dbReference>
<dbReference type="InterPro" id="IPR032675">
    <property type="entry name" value="LRR_dom_sf"/>
</dbReference>
<dbReference type="SUPFAM" id="SSF52540">
    <property type="entry name" value="P-loop containing nucleoside triphosphate hydrolases"/>
    <property type="match status" value="1"/>
</dbReference>
<evidence type="ECO:0000259" key="6">
    <source>
        <dbReference type="Pfam" id="PF00931"/>
    </source>
</evidence>
<name>A0AAN7FEW9_QUERU</name>
<dbReference type="PANTHER" id="PTHR36766">
    <property type="entry name" value="PLANT BROAD-SPECTRUM MILDEW RESISTANCE PROTEIN RPW8"/>
    <property type="match status" value="1"/>
</dbReference>
<keyword evidence="10" id="KW-1185">Reference proteome</keyword>
<dbReference type="InterPro" id="IPR042197">
    <property type="entry name" value="Apaf_helical"/>
</dbReference>
<evidence type="ECO:0000313" key="10">
    <source>
        <dbReference type="Proteomes" id="UP001324115"/>
    </source>
</evidence>
<dbReference type="GO" id="GO:0005524">
    <property type="term" value="F:ATP binding"/>
    <property type="evidence" value="ECO:0007669"/>
    <property type="project" value="UniProtKB-KW"/>
</dbReference>
<protein>
    <submittedName>
        <fullName evidence="9">Uncharacterized protein</fullName>
    </submittedName>
</protein>
<evidence type="ECO:0000259" key="7">
    <source>
        <dbReference type="Pfam" id="PF18052"/>
    </source>
</evidence>
<dbReference type="SUPFAM" id="SSF52058">
    <property type="entry name" value="L domain-like"/>
    <property type="match status" value="1"/>
</dbReference>
<feature type="domain" description="NB-ARC" evidence="6">
    <location>
        <begin position="186"/>
        <end position="273"/>
    </location>
</feature>
<evidence type="ECO:0000256" key="3">
    <source>
        <dbReference type="ARBA" id="ARBA00022741"/>
    </source>
</evidence>
<dbReference type="PANTHER" id="PTHR36766:SF70">
    <property type="entry name" value="DISEASE RESISTANCE PROTEIN RGA4"/>
    <property type="match status" value="1"/>
</dbReference>
<dbReference type="InterPro" id="IPR041118">
    <property type="entry name" value="Rx_N"/>
</dbReference>
<dbReference type="Gene3D" id="3.80.10.10">
    <property type="entry name" value="Ribonuclease Inhibitor"/>
    <property type="match status" value="1"/>
</dbReference>
<dbReference type="GO" id="GO:0006952">
    <property type="term" value="P:defense response"/>
    <property type="evidence" value="ECO:0007669"/>
    <property type="project" value="UniProtKB-KW"/>
</dbReference>
<feature type="domain" description="Disease resistance N-terminal" evidence="7">
    <location>
        <begin position="12"/>
        <end position="95"/>
    </location>
</feature>
<dbReference type="Gene3D" id="1.10.8.430">
    <property type="entry name" value="Helical domain of apoptotic protease-activating factors"/>
    <property type="match status" value="1"/>
</dbReference>
<evidence type="ECO:0000256" key="5">
    <source>
        <dbReference type="ARBA" id="ARBA00022840"/>
    </source>
</evidence>
<dbReference type="Proteomes" id="UP001324115">
    <property type="component" value="Unassembled WGS sequence"/>
</dbReference>
<keyword evidence="2" id="KW-0677">Repeat</keyword>
<comment type="caution">
    <text evidence="9">The sequence shown here is derived from an EMBL/GenBank/DDBJ whole genome shotgun (WGS) entry which is preliminary data.</text>
</comment>
<sequence length="774" mass="86738">MAEGALFGLAGKVLELLGSLVVQEVKLASGVKTEIENLKSRVSTIQAVLLDAEKQSSHSHQIKDWLNVLHDADGLLEDISTQVLRQKVENEAIRKRLNAIVDDRMKFNLTENCNEPQVMNRGRETYSFVLEDEVIGREDDKKEIMRRLFYDNVVENISIIPIVGIGGLGKTTLAQLLTEGKHEGSLEILQNKLREKLKGKKYLIVLDDLWNEDSSEWLLLRNLLMVGKRGSRIVLTTRSSKVAEITGTTSPHELKGLAPEKAWSLFVKIAFKEGKEPENQILVALGKQIVEKCVGVPLAIRTIGSLLYGKTIEIEWQSFLEDELSKDVENDYLGNIKSCKMHDLMHDLAIFVFGMESVILNSSGENVIEKVHHVSFDLVDSSSQFSILVANKRKIRTILVASVGGKLGNLTCDALISNLRYLRILDLHCFGLHVVPHSIGELSHLRYLDLSMNSIAVLPNSITNLLNLQTLKIYSCGSLKELPQRLKNLVNLRHLDISKCNKLTHMPLGLGHLISLEILTWFVVRQGGSKASSCSWYKKKQARSGGGLSELKELSNLEGSLVIIKLGHGEDDMLECKATNTTSSRVGIMGWWRNLDDDDDDDNEPHHLLLPSFPPCLSTLEIINCPNLISMPNLTSLKEPYIDRCPKFRLTMSRAGQICACSIEMAFETSTTKYLFDNCCYLYISMFGGGYCIGESLKMLEELNFPPLPSAGGVYIDENSYVLESYEFFPEFNYLPQCLKESHCFGFNREANRGMSAIIWPCSSSLNGYQMETI</sequence>
<evidence type="ECO:0000256" key="4">
    <source>
        <dbReference type="ARBA" id="ARBA00022821"/>
    </source>
</evidence>
<dbReference type="SMART" id="SM00369">
    <property type="entry name" value="LRR_TYP"/>
    <property type="match status" value="2"/>
</dbReference>
<dbReference type="AlphaFoldDB" id="A0AAN7FEW9"/>
<keyword evidence="4" id="KW-0611">Plant defense</keyword>
<keyword evidence="1" id="KW-0433">Leucine-rich repeat</keyword>
<dbReference type="Pfam" id="PF23598">
    <property type="entry name" value="LRR_14"/>
    <property type="match status" value="1"/>
</dbReference>
<dbReference type="InterPro" id="IPR001611">
    <property type="entry name" value="Leu-rich_rpt"/>
</dbReference>
<evidence type="ECO:0000256" key="1">
    <source>
        <dbReference type="ARBA" id="ARBA00022614"/>
    </source>
</evidence>
<accession>A0AAN7FEW9</accession>
<dbReference type="InterPro" id="IPR027417">
    <property type="entry name" value="P-loop_NTPase"/>
</dbReference>
<dbReference type="GO" id="GO:0043531">
    <property type="term" value="F:ADP binding"/>
    <property type="evidence" value="ECO:0007669"/>
    <property type="project" value="InterPro"/>
</dbReference>
<keyword evidence="5" id="KW-0067">ATP-binding</keyword>
<dbReference type="PRINTS" id="PR00364">
    <property type="entry name" value="DISEASERSIST"/>
</dbReference>
<reference evidence="9 10" key="1">
    <citation type="journal article" date="2023" name="G3 (Bethesda)">
        <title>A haplotype-resolved chromosome-scale genome for Quercus rubra L. provides insights into the genetics of adaptive traits for red oak species.</title>
        <authorList>
            <person name="Kapoor B."/>
            <person name="Jenkins J."/>
            <person name="Schmutz J."/>
            <person name="Zhebentyayeva T."/>
            <person name="Kuelheim C."/>
            <person name="Coggeshall M."/>
            <person name="Heim C."/>
            <person name="Lasky J.R."/>
            <person name="Leites L."/>
            <person name="Islam-Faridi N."/>
            <person name="Romero-Severson J."/>
            <person name="DeLeo V.L."/>
            <person name="Lucas S.M."/>
            <person name="Lazic D."/>
            <person name="Gailing O."/>
            <person name="Carlson J."/>
            <person name="Staton M."/>
        </authorList>
    </citation>
    <scope>NUCLEOTIDE SEQUENCE [LARGE SCALE GENOMIC DNA]</scope>
    <source>
        <strain evidence="9">Pseudo-F2</strain>
    </source>
</reference>
<dbReference type="GO" id="GO:0051707">
    <property type="term" value="P:response to other organism"/>
    <property type="evidence" value="ECO:0007669"/>
    <property type="project" value="UniProtKB-ARBA"/>
</dbReference>
<dbReference type="InterPro" id="IPR055414">
    <property type="entry name" value="LRR_R13L4/SHOC2-like"/>
</dbReference>
<dbReference type="Gene3D" id="1.20.5.4130">
    <property type="match status" value="1"/>
</dbReference>
<keyword evidence="3" id="KW-0547">Nucleotide-binding</keyword>
<dbReference type="Gene3D" id="3.40.50.300">
    <property type="entry name" value="P-loop containing nucleotide triphosphate hydrolases"/>
    <property type="match status" value="2"/>
</dbReference>
<proteinExistence type="predicted"/>
<gene>
    <name evidence="9" type="ORF">RGQ29_016767</name>
</gene>